<comment type="caution">
    <text evidence="5">The sequence shown here is derived from an EMBL/GenBank/DDBJ whole genome shotgun (WGS) entry which is preliminary data.</text>
</comment>
<dbReference type="InterPro" id="IPR041602">
    <property type="entry name" value="Quercetinase_C"/>
</dbReference>
<evidence type="ECO:0000256" key="2">
    <source>
        <dbReference type="RuleBase" id="RU003457"/>
    </source>
</evidence>
<dbReference type="InterPro" id="IPR011051">
    <property type="entry name" value="RmlC_Cupin_sf"/>
</dbReference>
<keyword evidence="6" id="KW-1185">Reference proteome</keyword>
<proteinExistence type="inferred from homology"/>
<evidence type="ECO:0000313" key="6">
    <source>
        <dbReference type="Proteomes" id="UP001501358"/>
    </source>
</evidence>
<dbReference type="Pfam" id="PF02678">
    <property type="entry name" value="Pirin"/>
    <property type="match status" value="1"/>
</dbReference>
<dbReference type="InterPro" id="IPR014710">
    <property type="entry name" value="RmlC-like_jellyroll"/>
</dbReference>
<accession>A0ABN3MM57</accession>
<dbReference type="PIRSF" id="PIRSF006232">
    <property type="entry name" value="Pirin"/>
    <property type="match status" value="1"/>
</dbReference>
<dbReference type="PANTHER" id="PTHR43212">
    <property type="entry name" value="QUERCETIN 2,3-DIOXYGENASE"/>
    <property type="match status" value="1"/>
</dbReference>
<dbReference type="Pfam" id="PF17954">
    <property type="entry name" value="Pirin_C_2"/>
    <property type="match status" value="1"/>
</dbReference>
<organism evidence="5 6">
    <name type="scientific">Streptomyces thermolineatus</name>
    <dbReference type="NCBI Taxonomy" id="44033"/>
    <lineage>
        <taxon>Bacteria</taxon>
        <taxon>Bacillati</taxon>
        <taxon>Actinomycetota</taxon>
        <taxon>Actinomycetes</taxon>
        <taxon>Kitasatosporales</taxon>
        <taxon>Streptomycetaceae</taxon>
        <taxon>Streptomyces</taxon>
    </lineage>
</organism>
<dbReference type="EMBL" id="BAAATA010000035">
    <property type="protein sequence ID" value="GAA2504281.1"/>
    <property type="molecule type" value="Genomic_DNA"/>
</dbReference>
<dbReference type="InterPro" id="IPR012093">
    <property type="entry name" value="Pirin"/>
</dbReference>
<feature type="domain" description="Pirin N-terminal" evidence="3">
    <location>
        <begin position="17"/>
        <end position="120"/>
    </location>
</feature>
<evidence type="ECO:0000259" key="3">
    <source>
        <dbReference type="Pfam" id="PF02678"/>
    </source>
</evidence>
<gene>
    <name evidence="5" type="ORF">GCM10010406_46110</name>
</gene>
<evidence type="ECO:0000259" key="4">
    <source>
        <dbReference type="Pfam" id="PF17954"/>
    </source>
</evidence>
<comment type="similarity">
    <text evidence="1 2">Belongs to the pirin family.</text>
</comment>
<name>A0ABN3MM57_9ACTN</name>
<protein>
    <submittedName>
        <fullName evidence="5">Pirin family protein</fullName>
    </submittedName>
</protein>
<evidence type="ECO:0000313" key="5">
    <source>
        <dbReference type="EMBL" id="GAA2504281.1"/>
    </source>
</evidence>
<reference evidence="5 6" key="1">
    <citation type="journal article" date="2019" name="Int. J. Syst. Evol. Microbiol.">
        <title>The Global Catalogue of Microorganisms (GCM) 10K type strain sequencing project: providing services to taxonomists for standard genome sequencing and annotation.</title>
        <authorList>
            <consortium name="The Broad Institute Genomics Platform"/>
            <consortium name="The Broad Institute Genome Sequencing Center for Infectious Disease"/>
            <person name="Wu L."/>
            <person name="Ma J."/>
        </authorList>
    </citation>
    <scope>NUCLEOTIDE SEQUENCE [LARGE SCALE GENOMIC DNA]</scope>
    <source>
        <strain evidence="5 6">JCM 6307</strain>
    </source>
</reference>
<dbReference type="Gene3D" id="2.60.120.10">
    <property type="entry name" value="Jelly Rolls"/>
    <property type="match status" value="2"/>
</dbReference>
<evidence type="ECO:0000256" key="1">
    <source>
        <dbReference type="ARBA" id="ARBA00008416"/>
    </source>
</evidence>
<dbReference type="PANTHER" id="PTHR43212:SF3">
    <property type="entry name" value="QUERCETIN 2,3-DIOXYGENASE"/>
    <property type="match status" value="1"/>
</dbReference>
<dbReference type="Proteomes" id="UP001501358">
    <property type="component" value="Unassembled WGS sequence"/>
</dbReference>
<dbReference type="SUPFAM" id="SSF51182">
    <property type="entry name" value="RmlC-like cupins"/>
    <property type="match status" value="1"/>
</dbReference>
<sequence>MIDIRRADTRYRGGDRQAGIDTRHAFSFSGHYDPDNTGFGLLTAVNDERLEPGAGFGEHRHRDIEIVTWVVEGALEHRDSTGAVGTLRPGQVQSTGSGAGILHTERNAHTGPTRFLQMWLHPDGYGGPPRHDRADVTLPQDGGLVPVASGRGHAGAVALRQADAVLHAARLGEGDTAALPRAPFVYVHVVRGALRLGEEPLGEGDAARITGCRDLEVTGAEGGGEVLVWEMHAEPSYG</sequence>
<feature type="domain" description="Quercetin 2,3-dioxygenase C-terminal cupin" evidence="4">
    <location>
        <begin position="147"/>
        <end position="231"/>
    </location>
</feature>
<dbReference type="InterPro" id="IPR003829">
    <property type="entry name" value="Pirin_N_dom"/>
</dbReference>
<dbReference type="RefSeq" id="WP_344385185.1">
    <property type="nucleotide sequence ID" value="NZ_BAAATA010000035.1"/>
</dbReference>